<feature type="compositionally biased region" description="Polar residues" evidence="1">
    <location>
        <begin position="341"/>
        <end position="350"/>
    </location>
</feature>
<dbReference type="EMBL" id="MU839828">
    <property type="protein sequence ID" value="KAK1758847.1"/>
    <property type="molecule type" value="Genomic_DNA"/>
</dbReference>
<evidence type="ECO:0000313" key="3">
    <source>
        <dbReference type="Proteomes" id="UP001239445"/>
    </source>
</evidence>
<feature type="compositionally biased region" description="Polar residues" evidence="1">
    <location>
        <begin position="313"/>
        <end position="330"/>
    </location>
</feature>
<dbReference type="GO" id="GO:0033309">
    <property type="term" value="C:SBF transcription complex"/>
    <property type="evidence" value="ECO:0007669"/>
    <property type="project" value="TreeGrafter"/>
</dbReference>
<reference evidence="2" key="1">
    <citation type="submission" date="2023-06" db="EMBL/GenBank/DDBJ databases">
        <title>Genome-scale phylogeny and comparative genomics of the fungal order Sordariales.</title>
        <authorList>
            <consortium name="Lawrence Berkeley National Laboratory"/>
            <person name="Hensen N."/>
            <person name="Bonometti L."/>
            <person name="Westerberg I."/>
            <person name="Brannstrom I.O."/>
            <person name="Guillou S."/>
            <person name="Cros-Aarteil S."/>
            <person name="Calhoun S."/>
            <person name="Haridas S."/>
            <person name="Kuo A."/>
            <person name="Mondo S."/>
            <person name="Pangilinan J."/>
            <person name="Riley R."/>
            <person name="Labutti K."/>
            <person name="Andreopoulos B."/>
            <person name="Lipzen A."/>
            <person name="Chen C."/>
            <person name="Yanf M."/>
            <person name="Daum C."/>
            <person name="Ng V."/>
            <person name="Clum A."/>
            <person name="Steindorff A."/>
            <person name="Ohm R."/>
            <person name="Martin F."/>
            <person name="Silar P."/>
            <person name="Natvig D."/>
            <person name="Lalanne C."/>
            <person name="Gautier V."/>
            <person name="Ament-Velasquez S.L."/>
            <person name="Kruys A."/>
            <person name="Hutchinson M.I."/>
            <person name="Powell A.J."/>
            <person name="Barry K."/>
            <person name="Miller A.N."/>
            <person name="Grigoriev I.V."/>
            <person name="Debuchy R."/>
            <person name="Gladieux P."/>
            <person name="Thoren M.H."/>
            <person name="Johannesson H."/>
        </authorList>
    </citation>
    <scope>NUCLEOTIDE SEQUENCE</scope>
    <source>
        <strain evidence="2">PSN4</strain>
    </source>
</reference>
<comment type="caution">
    <text evidence="2">The sequence shown here is derived from an EMBL/GenBank/DDBJ whole genome shotgun (WGS) entry which is preliminary data.</text>
</comment>
<feature type="region of interest" description="Disordered" evidence="1">
    <location>
        <begin position="55"/>
        <end position="175"/>
    </location>
</feature>
<feature type="region of interest" description="Disordered" evidence="1">
    <location>
        <begin position="219"/>
        <end position="350"/>
    </location>
</feature>
<feature type="compositionally biased region" description="Low complexity" evidence="1">
    <location>
        <begin position="220"/>
        <end position="231"/>
    </location>
</feature>
<dbReference type="PANTHER" id="PTHR28246">
    <property type="entry name" value="G1-SPECIFIC TRANSCRIPTIONAL REPRESSOR WHI5-RELATED"/>
    <property type="match status" value="1"/>
</dbReference>
<keyword evidence="3" id="KW-1185">Reference proteome</keyword>
<dbReference type="GO" id="GO:0005737">
    <property type="term" value="C:cytoplasm"/>
    <property type="evidence" value="ECO:0007669"/>
    <property type="project" value="TreeGrafter"/>
</dbReference>
<organism evidence="2 3">
    <name type="scientific">Echria macrotheca</name>
    <dbReference type="NCBI Taxonomy" id="438768"/>
    <lineage>
        <taxon>Eukaryota</taxon>
        <taxon>Fungi</taxon>
        <taxon>Dikarya</taxon>
        <taxon>Ascomycota</taxon>
        <taxon>Pezizomycotina</taxon>
        <taxon>Sordariomycetes</taxon>
        <taxon>Sordariomycetidae</taxon>
        <taxon>Sordariales</taxon>
        <taxon>Schizotheciaceae</taxon>
        <taxon>Echria</taxon>
    </lineage>
</organism>
<dbReference type="GO" id="GO:0003712">
    <property type="term" value="F:transcription coregulator activity"/>
    <property type="evidence" value="ECO:0007669"/>
    <property type="project" value="TreeGrafter"/>
</dbReference>
<feature type="region of interest" description="Disordered" evidence="1">
    <location>
        <begin position="381"/>
        <end position="435"/>
    </location>
</feature>
<dbReference type="Proteomes" id="UP001239445">
    <property type="component" value="Unassembled WGS sequence"/>
</dbReference>
<proteinExistence type="predicted"/>
<dbReference type="PANTHER" id="PTHR28246:SF1">
    <property type="entry name" value="G1-SPECIFIC TRANSCRIPTIONAL REPRESSOR WHI5-RELATED"/>
    <property type="match status" value="1"/>
</dbReference>
<protein>
    <submittedName>
        <fullName evidence="2">Cell cycle transcriptional repressor whi5</fullName>
    </submittedName>
</protein>
<feature type="region of interest" description="Disordered" evidence="1">
    <location>
        <begin position="448"/>
        <end position="475"/>
    </location>
</feature>
<feature type="compositionally biased region" description="Low complexity" evidence="1">
    <location>
        <begin position="107"/>
        <end position="127"/>
    </location>
</feature>
<dbReference type="InterPro" id="IPR039198">
    <property type="entry name" value="Srl3/Whi5"/>
</dbReference>
<evidence type="ECO:0000256" key="1">
    <source>
        <dbReference type="SAM" id="MobiDB-lite"/>
    </source>
</evidence>
<dbReference type="GO" id="GO:0000082">
    <property type="term" value="P:G1/S transition of mitotic cell cycle"/>
    <property type="evidence" value="ECO:0007669"/>
    <property type="project" value="InterPro"/>
</dbReference>
<feature type="compositionally biased region" description="Low complexity" evidence="1">
    <location>
        <begin position="66"/>
        <end position="90"/>
    </location>
</feature>
<dbReference type="AlphaFoldDB" id="A0AAJ0F995"/>
<feature type="region of interest" description="Disordered" evidence="1">
    <location>
        <begin position="1"/>
        <end position="21"/>
    </location>
</feature>
<feature type="compositionally biased region" description="Polar residues" evidence="1">
    <location>
        <begin position="381"/>
        <end position="414"/>
    </location>
</feature>
<evidence type="ECO:0000313" key="2">
    <source>
        <dbReference type="EMBL" id="KAK1758847.1"/>
    </source>
</evidence>
<sequence length="536" mass="56353">MPTFDYNPHIPRGPGALDATSSRVNPLLANSTRRDQPTTLSTFEVNPVKHASVSGALATQSAVRKQQQQQQPSSSSNSQVTTSTNDTDSVFTPPGSEGRISPGNGSAQGSSQESQLLQLSQIAAAQQRIPEDNVEMGENGAASRKRMADGTAKHTRNGSSASPVRMGGHSRNTSTVSVASTTGSRIGEVSQSLQARLSYLVVKVDNGWQSHSIDQVETMASQAASPASSSSTIHLRTGSSASPQLSNSSHRGSNNTTPATGLSHHFSGHRGDSYWRDGAYSASTQSPTSPAKPAHSLAPPVSIQPSRHLGNARRNSNPRLTPTFLSQGSPMTGPHTPGQPSPYSASAQRTPTVDTMHFSPHTNVREQDAIESLLFMSSPGNSANLKHTFPSSSQPLPSGHNGPQRTALPTSQPRKSLPNGRPLHARSQSQVQKRVGFEKVVSEMEGGDPYLRGAPRRKVNGTGGYSHGDVQYPGTKTKPLSVSAGLVAPSKSRPQIGDADIDRLLADAAAASDSESDGEIVLPSAARRDGARFLGS</sequence>
<gene>
    <name evidence="2" type="ORF">QBC47DRAFT_292105</name>
</gene>
<accession>A0AAJ0F995</accession>
<feature type="compositionally biased region" description="Polar residues" evidence="1">
    <location>
        <begin position="232"/>
        <end position="260"/>
    </location>
</feature>
<name>A0AAJ0F995_9PEZI</name>